<reference evidence="9" key="1">
    <citation type="submission" date="2018-03" db="EMBL/GenBank/DDBJ databases">
        <authorList>
            <person name="Guldener U."/>
        </authorList>
    </citation>
    <scope>NUCLEOTIDE SEQUENCE</scope>
</reference>
<dbReference type="Gene3D" id="3.30.50.10">
    <property type="entry name" value="Erythroid Transcription Factor GATA-1, subunit A"/>
    <property type="match status" value="1"/>
</dbReference>
<keyword evidence="2 6" id="KW-0863">Zinc-finger</keyword>
<feature type="region of interest" description="Disordered" evidence="7">
    <location>
        <begin position="1"/>
        <end position="27"/>
    </location>
</feature>
<comment type="caution">
    <text evidence="9">The sequence shown here is derived from an EMBL/GenBank/DDBJ whole genome shotgun (WGS) entry which is preliminary data.</text>
</comment>
<keyword evidence="4" id="KW-0805">Transcription regulation</keyword>
<feature type="domain" description="GATA-type" evidence="8">
    <location>
        <begin position="141"/>
        <end position="176"/>
    </location>
</feature>
<dbReference type="Pfam" id="PF00320">
    <property type="entry name" value="GATA"/>
    <property type="match status" value="1"/>
</dbReference>
<dbReference type="Proteomes" id="UP001187734">
    <property type="component" value="Unassembled WGS sequence"/>
</dbReference>
<feature type="compositionally biased region" description="Basic residues" evidence="7">
    <location>
        <begin position="1"/>
        <end position="21"/>
    </location>
</feature>
<evidence type="ECO:0000256" key="4">
    <source>
        <dbReference type="ARBA" id="ARBA00023015"/>
    </source>
</evidence>
<dbReference type="GO" id="GO:0043565">
    <property type="term" value="F:sequence-specific DNA binding"/>
    <property type="evidence" value="ECO:0007669"/>
    <property type="project" value="InterPro"/>
</dbReference>
<dbReference type="PROSITE" id="PS50114">
    <property type="entry name" value="GATA_ZN_FINGER_2"/>
    <property type="match status" value="1"/>
</dbReference>
<dbReference type="InterPro" id="IPR000679">
    <property type="entry name" value="Znf_GATA"/>
</dbReference>
<dbReference type="InterPro" id="IPR013088">
    <property type="entry name" value="Znf_NHR/GATA"/>
</dbReference>
<dbReference type="AlphaFoldDB" id="A0AAE8MIH6"/>
<dbReference type="GO" id="GO:0006355">
    <property type="term" value="P:regulation of DNA-templated transcription"/>
    <property type="evidence" value="ECO:0007669"/>
    <property type="project" value="InterPro"/>
</dbReference>
<keyword evidence="5" id="KW-0804">Transcription</keyword>
<name>A0AAE8MIH6_9HYPO</name>
<evidence type="ECO:0000259" key="8">
    <source>
        <dbReference type="PROSITE" id="PS50114"/>
    </source>
</evidence>
<evidence type="ECO:0000313" key="10">
    <source>
        <dbReference type="Proteomes" id="UP001187734"/>
    </source>
</evidence>
<evidence type="ECO:0000313" key="9">
    <source>
        <dbReference type="EMBL" id="SPJ85755.1"/>
    </source>
</evidence>
<dbReference type="CDD" id="cd00202">
    <property type="entry name" value="ZnF_GATA"/>
    <property type="match status" value="1"/>
</dbReference>
<feature type="region of interest" description="Disordered" evidence="7">
    <location>
        <begin position="102"/>
        <end position="145"/>
    </location>
</feature>
<evidence type="ECO:0000256" key="2">
    <source>
        <dbReference type="ARBA" id="ARBA00022771"/>
    </source>
</evidence>
<keyword evidence="1" id="KW-0479">Metal-binding</keyword>
<sequence length="199" mass="22310">MHSTKHRHSLTKPGLGRRRKDRVPCPAENSEASFFLPRRCTFARRKSPSRHIRPSVHDKGLPLCDVALFQTAAIANSLANKPAISREALQLKAASLAASVRSQAGSAHSIRSRSTRTSTRETYEASTWRNRLRQQPKSPGQQPSPCCTSCFTKETPEWREGPFGTHTLCNVCGLLYAKRQARHRSMLAQRDLSGMKEVY</sequence>
<evidence type="ECO:0000256" key="7">
    <source>
        <dbReference type="SAM" id="MobiDB-lite"/>
    </source>
</evidence>
<evidence type="ECO:0000256" key="3">
    <source>
        <dbReference type="ARBA" id="ARBA00022833"/>
    </source>
</evidence>
<keyword evidence="10" id="KW-1185">Reference proteome</keyword>
<evidence type="ECO:0000256" key="6">
    <source>
        <dbReference type="PROSITE-ProRule" id="PRU00094"/>
    </source>
</evidence>
<dbReference type="PANTHER" id="PTHR47172">
    <property type="entry name" value="OS01G0976800 PROTEIN"/>
    <property type="match status" value="1"/>
</dbReference>
<accession>A0AAE8MIH6</accession>
<dbReference type="PANTHER" id="PTHR47172:SF24">
    <property type="entry name" value="GATA ZINC FINGER DOMAIN-CONTAINING PROTEIN 14-RELATED"/>
    <property type="match status" value="1"/>
</dbReference>
<gene>
    <name evidence="9" type="ORF">FTOL_11538</name>
</gene>
<dbReference type="SUPFAM" id="SSF57716">
    <property type="entry name" value="Glucocorticoid receptor-like (DNA-binding domain)"/>
    <property type="match status" value="1"/>
</dbReference>
<dbReference type="EMBL" id="ONZP01000494">
    <property type="protein sequence ID" value="SPJ85755.1"/>
    <property type="molecule type" value="Genomic_DNA"/>
</dbReference>
<evidence type="ECO:0000256" key="5">
    <source>
        <dbReference type="ARBA" id="ARBA00023163"/>
    </source>
</evidence>
<evidence type="ECO:0000256" key="1">
    <source>
        <dbReference type="ARBA" id="ARBA00022723"/>
    </source>
</evidence>
<proteinExistence type="predicted"/>
<keyword evidence="3" id="KW-0862">Zinc</keyword>
<protein>
    <recommendedName>
        <fullName evidence="8">GATA-type domain-containing protein</fullName>
    </recommendedName>
</protein>
<feature type="compositionally biased region" description="Low complexity" evidence="7">
    <location>
        <begin position="135"/>
        <end position="145"/>
    </location>
</feature>
<organism evidence="9 10">
    <name type="scientific">Fusarium torulosum</name>
    <dbReference type="NCBI Taxonomy" id="33205"/>
    <lineage>
        <taxon>Eukaryota</taxon>
        <taxon>Fungi</taxon>
        <taxon>Dikarya</taxon>
        <taxon>Ascomycota</taxon>
        <taxon>Pezizomycotina</taxon>
        <taxon>Sordariomycetes</taxon>
        <taxon>Hypocreomycetidae</taxon>
        <taxon>Hypocreales</taxon>
        <taxon>Nectriaceae</taxon>
        <taxon>Fusarium</taxon>
    </lineage>
</organism>
<dbReference type="SMART" id="SM00401">
    <property type="entry name" value="ZnF_GATA"/>
    <property type="match status" value="1"/>
</dbReference>
<dbReference type="GO" id="GO:0008270">
    <property type="term" value="F:zinc ion binding"/>
    <property type="evidence" value="ECO:0007669"/>
    <property type="project" value="UniProtKB-KW"/>
</dbReference>